<protein>
    <submittedName>
        <fullName evidence="3">Uncharacterized protein</fullName>
    </submittedName>
</protein>
<keyword evidence="2" id="KW-0812">Transmembrane</keyword>
<name>A0A4V1J7D1_9BACT</name>
<accession>A0A4V1J7D1</accession>
<evidence type="ECO:0000256" key="1">
    <source>
        <dbReference type="SAM" id="MobiDB-lite"/>
    </source>
</evidence>
<evidence type="ECO:0000313" key="4">
    <source>
        <dbReference type="Proteomes" id="UP000289257"/>
    </source>
</evidence>
<keyword evidence="2" id="KW-0472">Membrane</keyword>
<feature type="region of interest" description="Disordered" evidence="1">
    <location>
        <begin position="72"/>
        <end position="94"/>
    </location>
</feature>
<keyword evidence="4" id="KW-1185">Reference proteome</keyword>
<evidence type="ECO:0000313" key="3">
    <source>
        <dbReference type="EMBL" id="RWZ78267.1"/>
    </source>
</evidence>
<reference evidence="3" key="1">
    <citation type="submission" date="2019-01" db="EMBL/GenBank/DDBJ databases">
        <title>Genomic signatures and co-occurrence patterns of the ultra-small Saccharimodia (Patescibacteria phylum) suggest a symbiotic lifestyle.</title>
        <authorList>
            <person name="Lemos L."/>
            <person name="Medeiros J."/>
            <person name="Andreote F."/>
            <person name="Fernandes G."/>
            <person name="Varani A."/>
            <person name="Oliveira G."/>
            <person name="Pylro V."/>
        </authorList>
    </citation>
    <scope>NUCLEOTIDE SEQUENCE [LARGE SCALE GENOMIC DNA]</scope>
    <source>
        <strain evidence="3">AMD02</strain>
    </source>
</reference>
<dbReference type="Proteomes" id="UP000289257">
    <property type="component" value="Unassembled WGS sequence"/>
</dbReference>
<dbReference type="AlphaFoldDB" id="A0A4V1J7D1"/>
<dbReference type="EMBL" id="SCKX01000001">
    <property type="protein sequence ID" value="RWZ78267.1"/>
    <property type="molecule type" value="Genomic_DNA"/>
</dbReference>
<organism evidence="3 4">
    <name type="scientific">Candidatus Microsaccharimonas sossegonensis</name>
    <dbReference type="NCBI Taxonomy" id="2506948"/>
    <lineage>
        <taxon>Bacteria</taxon>
        <taxon>Candidatus Saccharimonadota</taxon>
        <taxon>Candidatus Saccharimonadia</taxon>
        <taxon>Candidatus Saccharimonadales</taxon>
        <taxon>Candidatus Saccharimonadaceae</taxon>
        <taxon>Candidatus Microsaccharimonas</taxon>
    </lineage>
</organism>
<evidence type="ECO:0000256" key="2">
    <source>
        <dbReference type="SAM" id="Phobius"/>
    </source>
</evidence>
<sequence>MKNLSLPSTKPSGSLLKKHHLTIFIIFIVAGLGYAVFSFTQLLSRPSSDSSSTPRLTAGSIDQATLDRLKALHTSNETIPPRATPPGRINPFTE</sequence>
<gene>
    <name evidence="3" type="ORF">EOT05_00680</name>
</gene>
<feature type="transmembrane region" description="Helical" evidence="2">
    <location>
        <begin position="21"/>
        <end position="43"/>
    </location>
</feature>
<comment type="caution">
    <text evidence="3">The sequence shown here is derived from an EMBL/GenBank/DDBJ whole genome shotgun (WGS) entry which is preliminary data.</text>
</comment>
<proteinExistence type="predicted"/>
<keyword evidence="2" id="KW-1133">Transmembrane helix</keyword>